<dbReference type="Proteomes" id="UP000648239">
    <property type="component" value="Unassembled WGS sequence"/>
</dbReference>
<organism evidence="1 2">
    <name type="scientific">Candidatus Polarisedimenticola svalbardensis</name>
    <dbReference type="NCBI Taxonomy" id="2886004"/>
    <lineage>
        <taxon>Bacteria</taxon>
        <taxon>Pseudomonadati</taxon>
        <taxon>Acidobacteriota</taxon>
        <taxon>Candidatus Polarisedimenticolia</taxon>
        <taxon>Candidatus Polarisedimenticolales</taxon>
        <taxon>Candidatus Polarisedimenticolaceae</taxon>
        <taxon>Candidatus Polarisedimenticola</taxon>
    </lineage>
</organism>
<evidence type="ECO:0000313" key="1">
    <source>
        <dbReference type="EMBL" id="MBD3869325.1"/>
    </source>
</evidence>
<evidence type="ECO:0000313" key="2">
    <source>
        <dbReference type="Proteomes" id="UP000648239"/>
    </source>
</evidence>
<reference evidence="1 2" key="1">
    <citation type="submission" date="2020-08" db="EMBL/GenBank/DDBJ databases">
        <title>Acidobacteriota in marine sediments use diverse sulfur dissimilation pathways.</title>
        <authorList>
            <person name="Wasmund K."/>
        </authorList>
    </citation>
    <scope>NUCLEOTIDE SEQUENCE [LARGE SCALE GENOMIC DNA]</scope>
    <source>
        <strain evidence="1">MAG AM4</strain>
    </source>
</reference>
<dbReference type="AlphaFoldDB" id="A0A8J6Y2A3"/>
<name>A0A8J6Y2A3_9BACT</name>
<gene>
    <name evidence="1" type="ORF">IFK94_14485</name>
</gene>
<sequence length="409" mass="44471">MNDCRRIRPLLVLVVMLLLVLAVHGCSLTGTELTTSGEAFEPHMTWAGDRFGIVYYHAEKKGGPAHINMLTVDDKGKVLSNAVAIDKQVNAPVKTPYGQFRLSELVWNAEHEQFAFAYSYDQGSGKGVGVRLVTLNANLGGIQSKPAALSFGPSGAGAWTELYYPSLVWNRKLDEYALAFTHEDYLNNTPVKKNSLRLTLFDSSGMTKPPAARNLYACADGCRLTSLTVNPKNGQYAVAYYGPSRGAELIVFDAKAGAVQTAGNYQLLNGTETLNHSVLFDVHSDDYFYTNDVYGNELAFSVVQQHGTMSKIYNKGKGYDRVFSVAPFGWAFHGHVICATDSSAAKIHCWNVLEGSTKPTSGHQKDLAVTPAGSSHPSVATINKVLPYLVWVQNGNLRFEGFSQGTAGP</sequence>
<dbReference type="SUPFAM" id="SSF101898">
    <property type="entry name" value="NHL repeat"/>
    <property type="match status" value="1"/>
</dbReference>
<protein>
    <submittedName>
        <fullName evidence="1">Uncharacterized protein</fullName>
    </submittedName>
</protein>
<accession>A0A8J6Y2A3</accession>
<proteinExistence type="predicted"/>
<comment type="caution">
    <text evidence="1">The sequence shown here is derived from an EMBL/GenBank/DDBJ whole genome shotgun (WGS) entry which is preliminary data.</text>
</comment>
<dbReference type="EMBL" id="JACXWD010000075">
    <property type="protein sequence ID" value="MBD3869325.1"/>
    <property type="molecule type" value="Genomic_DNA"/>
</dbReference>